<sequence>MRKMLNILAITTIVGASSSATLACGNKHKESNNNSENLTTLQKDMFDGVKSITKMIIGSRHENLNYNLNEILSMYLTPTNTALRIPTSYSFENKQINALEDVIKFKNLMFPSINKFDVDNYAGMYASYVMGMYDDDFYQNFIKGNNGGYSFEDTFSASGNVGNNKPKDNATGYLAGLNKDLKLSNNQERRNLSWGIQDTGALTNFLLNNGLDGGFPGDTNSTSGPKSSATDKKGGTNGGGYAWYNSLISTTKGKNNANKINPLDINTKLKNEIKISKANNTDDQYGSKLKFKGKDLEFNNTGSLLTNTAGKMNINGYINMFGGMPDNIFETESGALVLGEYLNYVLPTRVTEAGGLFSPNAHTLMQQQGFKLITSGWEGFYNLLNNKEVVDYLKTVGFDDNKDYFKLDKAPDVGGSGLIPSPKPENIGFDKLYGLMPNDINENGTNMKYLKNIIMDLTSIYKNLNKEQKVEFTNRLMIGKNTPFEKAYSSQLNQIDKDRSLWNSVIQNDGQGGINLLNMLNRVFEDATNDDIKEQVKQAGEFMDKLENFKFSSFDLASKKQYLKILGYDNGKFKDGSFLKRSFDGLKNDNAIGSKEFRQLFAGFKNTVSNEMQDVHNKLIKYLIDDNYWVSKNVNISSTSNTSIGAKLEFDLEYQGIGDISSNASNQYKKIDVPENFNPYQTKIKHQEEVAKTLENKIDKSRISGEVLINNSMFNGNFNDEDLIKYDGLGNYNNYKNVRNKYKIIWENISKDPDTPLWVITSLKCYNDKDLEFFNIY</sequence>
<proteinExistence type="predicted"/>
<dbReference type="PROSITE" id="PS51257">
    <property type="entry name" value="PROKAR_LIPOPROTEIN"/>
    <property type="match status" value="1"/>
</dbReference>
<protein>
    <recommendedName>
        <fullName evidence="5">Lipoprotein</fullName>
    </recommendedName>
</protein>
<dbReference type="AlphaFoldDB" id="V5RJ55"/>
<evidence type="ECO:0000313" key="3">
    <source>
        <dbReference type="EMBL" id="AHB36488.1"/>
    </source>
</evidence>
<accession>V5RJ55</accession>
<dbReference type="HOGENOM" id="CLU_365574_0_0_14"/>
<dbReference type="KEGG" id="sapi:SAPIS_v1c06430"/>
<feature type="compositionally biased region" description="Polar residues" evidence="1">
    <location>
        <begin position="218"/>
        <end position="228"/>
    </location>
</feature>
<dbReference type="OrthoDB" id="388278at2"/>
<keyword evidence="4" id="KW-1185">Reference proteome</keyword>
<dbReference type="EMBL" id="CP006682">
    <property type="protein sequence ID" value="AHB36488.1"/>
    <property type="molecule type" value="Genomic_DNA"/>
</dbReference>
<keyword evidence="2" id="KW-0732">Signal</keyword>
<gene>
    <name evidence="3" type="ORF">SAPIS_v1c06430</name>
</gene>
<reference evidence="3 4" key="1">
    <citation type="journal article" date="2014" name="Genome Announc.">
        <title>Complete Genome Sequence of Spiroplasma apis B31T (ATCC 33834), a Bacterium Associated with May Disease of Honeybees (Apis mellifera).</title>
        <authorList>
            <person name="Ku C."/>
            <person name="Lo W.S."/>
            <person name="Chen L.L."/>
            <person name="Kuo C.H."/>
        </authorList>
    </citation>
    <scope>NUCLEOTIDE SEQUENCE [LARGE SCALE GENOMIC DNA]</scope>
    <source>
        <strain evidence="3">B31</strain>
    </source>
</reference>
<dbReference type="Proteomes" id="UP000018550">
    <property type="component" value="Chromosome"/>
</dbReference>
<dbReference type="STRING" id="1276258.SAPIS_v1c06430"/>
<evidence type="ECO:0000256" key="1">
    <source>
        <dbReference type="SAM" id="MobiDB-lite"/>
    </source>
</evidence>
<name>V5RJ55_SPIAP</name>
<evidence type="ECO:0008006" key="5">
    <source>
        <dbReference type="Google" id="ProtNLM"/>
    </source>
</evidence>
<dbReference type="RefSeq" id="WP_023789623.1">
    <property type="nucleotide sequence ID" value="NC_022998.1"/>
</dbReference>
<organism evidence="3 4">
    <name type="scientific">Spiroplasma apis B31</name>
    <dbReference type="NCBI Taxonomy" id="1276258"/>
    <lineage>
        <taxon>Bacteria</taxon>
        <taxon>Bacillati</taxon>
        <taxon>Mycoplasmatota</taxon>
        <taxon>Mollicutes</taxon>
        <taxon>Entomoplasmatales</taxon>
        <taxon>Spiroplasmataceae</taxon>
        <taxon>Spiroplasma</taxon>
    </lineage>
</organism>
<feature type="signal peptide" evidence="2">
    <location>
        <begin position="1"/>
        <end position="23"/>
    </location>
</feature>
<evidence type="ECO:0000256" key="2">
    <source>
        <dbReference type="SAM" id="SignalP"/>
    </source>
</evidence>
<feature type="region of interest" description="Disordered" evidence="1">
    <location>
        <begin position="216"/>
        <end position="235"/>
    </location>
</feature>
<evidence type="ECO:0000313" key="4">
    <source>
        <dbReference type="Proteomes" id="UP000018550"/>
    </source>
</evidence>
<dbReference type="PATRIC" id="fig|1276258.3.peg.656"/>
<feature type="chain" id="PRO_5004740430" description="Lipoprotein" evidence="2">
    <location>
        <begin position="24"/>
        <end position="777"/>
    </location>
</feature>